<keyword evidence="2" id="KW-1185">Reference proteome</keyword>
<organism evidence="1 2">
    <name type="scientific">Heyndrickxia coagulans</name>
    <name type="common">Weizmannia coagulans</name>
    <dbReference type="NCBI Taxonomy" id="1398"/>
    <lineage>
        <taxon>Bacteria</taxon>
        <taxon>Bacillati</taxon>
        <taxon>Bacillota</taxon>
        <taxon>Bacilli</taxon>
        <taxon>Bacillales</taxon>
        <taxon>Bacillaceae</taxon>
        <taxon>Heyndrickxia</taxon>
    </lineage>
</organism>
<gene>
    <name evidence="1" type="ORF">SB48_HM08orf04691</name>
</gene>
<accession>A0AAN0T8B0</accession>
<sequence>MSRLFILLLADCFGTTYADTGLTNKPVATTFPAASQFPFSTSRATSCAIDLLM</sequence>
<dbReference type="Proteomes" id="UP000032024">
    <property type="component" value="Chromosome"/>
</dbReference>
<dbReference type="EMBL" id="CP010525">
    <property type="protein sequence ID" value="AJO23734.1"/>
    <property type="molecule type" value="Genomic_DNA"/>
</dbReference>
<evidence type="ECO:0000313" key="1">
    <source>
        <dbReference type="EMBL" id="AJO23734.1"/>
    </source>
</evidence>
<dbReference type="AlphaFoldDB" id="A0AAN0T8B0"/>
<proteinExistence type="predicted"/>
<name>A0AAN0T8B0_HEYCO</name>
<evidence type="ECO:0000313" key="2">
    <source>
        <dbReference type="Proteomes" id="UP000032024"/>
    </source>
</evidence>
<protein>
    <submittedName>
        <fullName evidence="1">Uncharacterized protein</fullName>
    </submittedName>
</protein>
<reference evidence="2" key="1">
    <citation type="submission" date="2015-01" db="EMBL/GenBank/DDBJ databases">
        <title>Comparative genome analysis of Bacillus coagulans HM-08, Clostridium butyricum HM-68, Bacillus subtilis HM-66 and Bacillus paralicheniformis BL-09.</title>
        <authorList>
            <person name="Zhang H."/>
        </authorList>
    </citation>
    <scope>NUCLEOTIDE SEQUENCE [LARGE SCALE GENOMIC DNA]</scope>
    <source>
        <strain evidence="2">HM-08</strain>
    </source>
</reference>